<dbReference type="AlphaFoldDB" id="A0A1D1UR19"/>
<organism evidence="1 2">
    <name type="scientific">Ramazzottius varieornatus</name>
    <name type="common">Water bear</name>
    <name type="synonym">Tardigrade</name>
    <dbReference type="NCBI Taxonomy" id="947166"/>
    <lineage>
        <taxon>Eukaryota</taxon>
        <taxon>Metazoa</taxon>
        <taxon>Ecdysozoa</taxon>
        <taxon>Tardigrada</taxon>
        <taxon>Eutardigrada</taxon>
        <taxon>Parachela</taxon>
        <taxon>Hypsibioidea</taxon>
        <taxon>Ramazzottiidae</taxon>
        <taxon>Ramazzottius</taxon>
    </lineage>
</organism>
<protein>
    <submittedName>
        <fullName evidence="1">Uncharacterized protein</fullName>
    </submittedName>
</protein>
<keyword evidence="2" id="KW-1185">Reference proteome</keyword>
<dbReference type="Proteomes" id="UP000186922">
    <property type="component" value="Unassembled WGS sequence"/>
</dbReference>
<gene>
    <name evidence="1" type="primary">RvY_04276-1</name>
    <name evidence="1" type="synonym">RvY_04276.1</name>
    <name evidence="1" type="ORF">RvY_04276</name>
</gene>
<accession>A0A1D1UR19</accession>
<evidence type="ECO:0000313" key="1">
    <source>
        <dbReference type="EMBL" id="GAU92159.1"/>
    </source>
</evidence>
<dbReference type="EMBL" id="BDGG01000002">
    <property type="protein sequence ID" value="GAU92159.1"/>
    <property type="molecule type" value="Genomic_DNA"/>
</dbReference>
<sequence>MLSSGTAANISAPAYRIEVITLILYHAGEMGSFFLLEPPYQSALEDIKNLYPQLIISQNIVTDPAWIQCQDLMPASDDLLAKYYYSHESRWQNANLTVFITNEAGT</sequence>
<proteinExistence type="predicted"/>
<dbReference type="OrthoDB" id="10065302at2759"/>
<reference evidence="1 2" key="1">
    <citation type="journal article" date="2016" name="Nat. Commun.">
        <title>Extremotolerant tardigrade genome and improved radiotolerance of human cultured cells by tardigrade-unique protein.</title>
        <authorList>
            <person name="Hashimoto T."/>
            <person name="Horikawa D.D."/>
            <person name="Saito Y."/>
            <person name="Kuwahara H."/>
            <person name="Kozuka-Hata H."/>
            <person name="Shin-I T."/>
            <person name="Minakuchi Y."/>
            <person name="Ohishi K."/>
            <person name="Motoyama A."/>
            <person name="Aizu T."/>
            <person name="Enomoto A."/>
            <person name="Kondo K."/>
            <person name="Tanaka S."/>
            <person name="Hara Y."/>
            <person name="Koshikawa S."/>
            <person name="Sagara H."/>
            <person name="Miura T."/>
            <person name="Yokobori S."/>
            <person name="Miyagawa K."/>
            <person name="Suzuki Y."/>
            <person name="Kubo T."/>
            <person name="Oyama M."/>
            <person name="Kohara Y."/>
            <person name="Fujiyama A."/>
            <person name="Arakawa K."/>
            <person name="Katayama T."/>
            <person name="Toyoda A."/>
            <person name="Kunieda T."/>
        </authorList>
    </citation>
    <scope>NUCLEOTIDE SEQUENCE [LARGE SCALE GENOMIC DNA]</scope>
    <source>
        <strain evidence="1 2">YOKOZUNA-1</strain>
    </source>
</reference>
<comment type="caution">
    <text evidence="1">The sequence shown here is derived from an EMBL/GenBank/DDBJ whole genome shotgun (WGS) entry which is preliminary data.</text>
</comment>
<evidence type="ECO:0000313" key="2">
    <source>
        <dbReference type="Proteomes" id="UP000186922"/>
    </source>
</evidence>
<name>A0A1D1UR19_RAMVA</name>